<keyword evidence="1" id="KW-0479">Metal-binding</keyword>
<evidence type="ECO:0000313" key="4">
    <source>
        <dbReference type="Proteomes" id="UP001057877"/>
    </source>
</evidence>
<evidence type="ECO:0000256" key="2">
    <source>
        <dbReference type="ARBA" id="ARBA00023004"/>
    </source>
</evidence>
<dbReference type="InterPro" id="IPR008775">
    <property type="entry name" value="Phytyl_CoA_dOase-like"/>
</dbReference>
<gene>
    <name evidence="3" type="ORF">L1F29_29135</name>
</gene>
<evidence type="ECO:0000256" key="1">
    <source>
        <dbReference type="ARBA" id="ARBA00022723"/>
    </source>
</evidence>
<dbReference type="Pfam" id="PF05721">
    <property type="entry name" value="PhyH"/>
    <property type="match status" value="1"/>
</dbReference>
<name>A0ABY5S7F4_9BACL</name>
<organism evidence="3 4">
    <name type="scientific">Paenibacillus spongiae</name>
    <dbReference type="NCBI Taxonomy" id="2909671"/>
    <lineage>
        <taxon>Bacteria</taxon>
        <taxon>Bacillati</taxon>
        <taxon>Bacillota</taxon>
        <taxon>Bacilli</taxon>
        <taxon>Bacillales</taxon>
        <taxon>Paenibacillaceae</taxon>
        <taxon>Paenibacillus</taxon>
    </lineage>
</organism>
<dbReference type="GO" id="GO:0051213">
    <property type="term" value="F:dioxygenase activity"/>
    <property type="evidence" value="ECO:0007669"/>
    <property type="project" value="UniProtKB-KW"/>
</dbReference>
<sequence>MKPYTFCFLRKLMEGDTAGMEELESNKQEGSGSSVFEMDFSSFKLSDEQKFLFDLKGYLVIPGVFSEAETAAMREQVYKITHEPGNLAPHEKTVPGGASEVVLRNPAVKGALNTLIGPDVRLDNQFVVWREKGMGDSQGPHQGGPERNPHFHYHVSDSQIYSALTRMVVELNPVGRRDGGTVFLPGSHKSNFRIPASVRTKRDDMYEPLFDAYECPAGSLVFFSENTCHAGPVWNNPDHPRVAILFAFNHIGCRWHRHHNVAPEVIEGLGPEARWYFRDIWPWDNNDKSGRFGGRNVVQVHADGSLTASP</sequence>
<dbReference type="SUPFAM" id="SSF51197">
    <property type="entry name" value="Clavaminate synthase-like"/>
    <property type="match status" value="1"/>
</dbReference>
<dbReference type="Gene3D" id="2.60.120.620">
    <property type="entry name" value="q2cbj1_9rhob like domain"/>
    <property type="match status" value="1"/>
</dbReference>
<dbReference type="RefSeq" id="WP_258385527.1">
    <property type="nucleotide sequence ID" value="NZ_CP091430.1"/>
</dbReference>
<protein>
    <submittedName>
        <fullName evidence="3">Phytanoyl-CoA dioxygenase family protein</fullName>
    </submittedName>
</protein>
<reference evidence="3" key="1">
    <citation type="submission" date="2022-01" db="EMBL/GenBank/DDBJ databases">
        <title>Paenibacillus spongiae sp. nov., isolated from marine sponge.</title>
        <authorList>
            <person name="Li Z."/>
            <person name="Zhang M."/>
        </authorList>
    </citation>
    <scope>NUCLEOTIDE SEQUENCE</scope>
    <source>
        <strain evidence="3">PHS-Z3</strain>
    </source>
</reference>
<keyword evidence="3" id="KW-0560">Oxidoreductase</keyword>
<keyword evidence="4" id="KW-1185">Reference proteome</keyword>
<accession>A0ABY5S7F4</accession>
<dbReference type="PANTHER" id="PTHR20883">
    <property type="entry name" value="PHYTANOYL-COA DIOXYGENASE DOMAIN CONTAINING 1"/>
    <property type="match status" value="1"/>
</dbReference>
<dbReference type="Proteomes" id="UP001057877">
    <property type="component" value="Chromosome"/>
</dbReference>
<dbReference type="EMBL" id="CP091430">
    <property type="protein sequence ID" value="UVI29438.1"/>
    <property type="molecule type" value="Genomic_DNA"/>
</dbReference>
<keyword evidence="3" id="KW-0223">Dioxygenase</keyword>
<evidence type="ECO:0000313" key="3">
    <source>
        <dbReference type="EMBL" id="UVI29438.1"/>
    </source>
</evidence>
<keyword evidence="2" id="KW-0408">Iron</keyword>
<proteinExistence type="predicted"/>
<dbReference type="PANTHER" id="PTHR20883:SF15">
    <property type="entry name" value="PHYTANOYL-COA DIOXYGENASE DOMAIN-CONTAINING PROTEIN 1"/>
    <property type="match status" value="1"/>
</dbReference>